<comment type="catalytic activity">
    <reaction evidence="3">
        <text>uridine + phosphate = alpha-D-ribose 1-phosphate + uracil</text>
        <dbReference type="Rhea" id="RHEA:24388"/>
        <dbReference type="ChEBI" id="CHEBI:16704"/>
        <dbReference type="ChEBI" id="CHEBI:17568"/>
        <dbReference type="ChEBI" id="CHEBI:43474"/>
        <dbReference type="ChEBI" id="CHEBI:57720"/>
        <dbReference type="EC" id="2.4.2.3"/>
    </reaction>
</comment>
<dbReference type="EC" id="2.4.2.1" evidence="4"/>
<gene>
    <name evidence="4 6" type="primary">deoD</name>
    <name evidence="6" type="ORF">EXD82_02180</name>
</gene>
<dbReference type="Gene3D" id="3.40.50.1580">
    <property type="entry name" value="Nucleoside phosphorylase domain"/>
    <property type="match status" value="1"/>
</dbReference>
<accession>A0A544QX09</accession>
<comment type="catalytic activity">
    <reaction evidence="4">
        <text>a purine D-ribonucleoside + phosphate = a purine nucleobase + alpha-D-ribose 1-phosphate</text>
        <dbReference type="Rhea" id="RHEA:19805"/>
        <dbReference type="ChEBI" id="CHEBI:26386"/>
        <dbReference type="ChEBI" id="CHEBI:43474"/>
        <dbReference type="ChEBI" id="CHEBI:57720"/>
        <dbReference type="ChEBI" id="CHEBI:142355"/>
        <dbReference type="EC" id="2.4.2.1"/>
    </reaction>
</comment>
<dbReference type="PANTHER" id="PTHR43691:SF11">
    <property type="entry name" value="FI09636P-RELATED"/>
    <property type="match status" value="1"/>
</dbReference>
<reference evidence="6 7" key="1">
    <citation type="submission" date="2019-02" db="EMBL/GenBank/DDBJ databases">
        <title>Peptostreptococcaceae bacterium ZHW00191 nov., a new bacterium isolated from the human gut.</title>
        <authorList>
            <person name="Zhou H.-W."/>
            <person name="Chen X.-J."/>
        </authorList>
    </citation>
    <scope>NUCLEOTIDE SEQUENCE [LARGE SCALE GENOMIC DNA]</scope>
    <source>
        <strain evidence="6 7">ZHW00191</strain>
    </source>
</reference>
<feature type="binding site" evidence="4">
    <location>
        <position position="48"/>
    </location>
    <ligand>
        <name>phosphate</name>
        <dbReference type="ChEBI" id="CHEBI:43474"/>
        <note>ligand shared between dimeric partners</note>
    </ligand>
</feature>
<feature type="binding site" description="in other chain" evidence="4">
    <location>
        <position position="29"/>
    </location>
    <ligand>
        <name>phosphate</name>
        <dbReference type="ChEBI" id="CHEBI:43474"/>
        <note>ligand shared between dimeric partners</note>
    </ligand>
</feature>
<comment type="caution">
    <text evidence="6">The sequence shown here is derived from an EMBL/GenBank/DDBJ whole genome shotgun (WGS) entry which is preliminary data.</text>
</comment>
<dbReference type="NCBIfam" id="NF004489">
    <property type="entry name" value="PRK05819.1"/>
    <property type="match status" value="1"/>
</dbReference>
<feature type="binding site" description="in other chain" evidence="4">
    <location>
        <position position="25"/>
    </location>
    <ligand>
        <name>phosphate</name>
        <dbReference type="ChEBI" id="CHEBI:43474"/>
        <note>ligand shared between dimeric partners</note>
    </ligand>
</feature>
<dbReference type="GO" id="GO:0005829">
    <property type="term" value="C:cytosol"/>
    <property type="evidence" value="ECO:0007669"/>
    <property type="project" value="TreeGrafter"/>
</dbReference>
<dbReference type="EMBL" id="SGJB01000003">
    <property type="protein sequence ID" value="TQQ85230.1"/>
    <property type="molecule type" value="Genomic_DNA"/>
</dbReference>
<feature type="binding site" description="in other chain" evidence="4">
    <location>
        <begin position="92"/>
        <end position="95"/>
    </location>
    <ligand>
        <name>phosphate</name>
        <dbReference type="ChEBI" id="CHEBI:43474"/>
        <note>ligand shared between dimeric partners</note>
    </ligand>
</feature>
<proteinExistence type="inferred from homology"/>
<evidence type="ECO:0000256" key="3">
    <source>
        <dbReference type="ARBA" id="ARBA00048447"/>
    </source>
</evidence>
<comment type="catalytic activity">
    <reaction evidence="4">
        <text>a purine 2'-deoxy-D-ribonucleoside + phosphate = a purine nucleobase + 2-deoxy-alpha-D-ribose 1-phosphate</text>
        <dbReference type="Rhea" id="RHEA:36431"/>
        <dbReference type="ChEBI" id="CHEBI:26386"/>
        <dbReference type="ChEBI" id="CHEBI:43474"/>
        <dbReference type="ChEBI" id="CHEBI:57259"/>
        <dbReference type="ChEBI" id="CHEBI:142361"/>
        <dbReference type="EC" id="2.4.2.1"/>
    </reaction>
</comment>
<dbReference type="CDD" id="cd09006">
    <property type="entry name" value="PNP_EcPNPI-like"/>
    <property type="match status" value="1"/>
</dbReference>
<dbReference type="InterPro" id="IPR000845">
    <property type="entry name" value="Nucleoside_phosphorylase_d"/>
</dbReference>
<feature type="binding site" description="in other chain" evidence="4">
    <location>
        <begin position="208"/>
        <end position="209"/>
    </location>
    <ligand>
        <name>a purine D-ribonucleoside</name>
        <dbReference type="ChEBI" id="CHEBI:142355"/>
        <note>ligand shared between dimeric partners</note>
    </ligand>
</feature>
<organism evidence="6 7">
    <name type="scientific">Peptacetobacter hominis</name>
    <dbReference type="NCBI Taxonomy" id="2743610"/>
    <lineage>
        <taxon>Bacteria</taxon>
        <taxon>Bacillati</taxon>
        <taxon>Bacillota</taxon>
        <taxon>Clostridia</taxon>
        <taxon>Peptostreptococcales</taxon>
        <taxon>Peptostreptococcaceae</taxon>
        <taxon>Peptacetobacter</taxon>
    </lineage>
</organism>
<keyword evidence="2 4" id="KW-0808">Transferase</keyword>
<dbReference type="Pfam" id="PF01048">
    <property type="entry name" value="PNP_UDP_1"/>
    <property type="match status" value="1"/>
</dbReference>
<comment type="function">
    <text evidence="4">Catalyzes the reversible phosphorolytic breakdown of the N-glycosidic bond in the beta-(deoxy)ribonucleoside molecules, with the formation of the corresponding free purine bases and pentose-1-phosphate.</text>
</comment>
<feature type="binding site" description="in other chain" evidence="4">
    <location>
        <begin position="184"/>
        <end position="186"/>
    </location>
    <ligand>
        <name>a purine D-ribonucleoside</name>
        <dbReference type="ChEBI" id="CHEBI:142355"/>
        <note>ligand shared between dimeric partners</note>
    </ligand>
</feature>
<feature type="site" description="Important for catalytic activity" evidence="4">
    <location>
        <position position="222"/>
    </location>
</feature>
<evidence type="ECO:0000256" key="4">
    <source>
        <dbReference type="HAMAP-Rule" id="MF_01627"/>
    </source>
</evidence>
<protein>
    <recommendedName>
        <fullName evidence="4">Purine nucleoside phosphorylase DeoD-type</fullName>
        <shortName evidence="4">PNP</shortName>
        <ecNumber evidence="4">2.4.2.1</ecNumber>
    </recommendedName>
</protein>
<keyword evidence="7" id="KW-1185">Reference proteome</keyword>
<dbReference type="InterPro" id="IPR004402">
    <property type="entry name" value="DeoD-type"/>
</dbReference>
<keyword evidence="1 4" id="KW-0328">Glycosyltransferase</keyword>
<comment type="subunit">
    <text evidence="4">Homohexamer; trimer of homodimers.</text>
</comment>
<sequence>MSELKGTPHNSAVKGEIADIVLMPGDPLRAKLIADNYLENVVCYNTIRNIFGYTGEYKGKRISVQASGMGIPSMGIYSYELFNHYGVEKIIRIGSAGAISEELKLGDIVIASGVCTDSNYISQYRLPGLFTPSGDYEMIKTVTSVLDEQNVDYKVGTVFTSDVFYNESMSDLEDWKKMNVLCVEMESVSLYCNAIRAGKKALSMFTISDLPLEGVSMEADERRTSFTNMMEAALEAAIRM</sequence>
<name>A0A544QX09_9FIRM</name>
<dbReference type="Proteomes" id="UP000317863">
    <property type="component" value="Unassembled WGS sequence"/>
</dbReference>
<dbReference type="SUPFAM" id="SSF53167">
    <property type="entry name" value="Purine and uridine phosphorylases"/>
    <property type="match status" value="1"/>
</dbReference>
<dbReference type="HAMAP" id="MF_01627">
    <property type="entry name" value="Pur_nucleosid_phosp"/>
    <property type="match status" value="1"/>
</dbReference>
<feature type="binding site" evidence="4">
    <location>
        <position position="9"/>
    </location>
    <ligand>
        <name>a purine D-ribonucleoside</name>
        <dbReference type="ChEBI" id="CHEBI:142355"/>
        <note>ligand shared between dimeric partners</note>
    </ligand>
</feature>
<dbReference type="GO" id="GO:0004731">
    <property type="term" value="F:purine-nucleoside phosphorylase activity"/>
    <property type="evidence" value="ECO:0007669"/>
    <property type="project" value="UniProtKB-UniRule"/>
</dbReference>
<dbReference type="PANTHER" id="PTHR43691">
    <property type="entry name" value="URIDINE PHOSPHORYLASE"/>
    <property type="match status" value="1"/>
</dbReference>
<feature type="active site" description="Proton donor" evidence="4">
    <location>
        <position position="209"/>
    </location>
</feature>
<feature type="domain" description="Nucleoside phosphorylase" evidence="5">
    <location>
        <begin position="19"/>
        <end position="236"/>
    </location>
</feature>
<comment type="similarity">
    <text evidence="4">Belongs to the PNP/UDP phosphorylase family.</text>
</comment>
<evidence type="ECO:0000256" key="1">
    <source>
        <dbReference type="ARBA" id="ARBA00022676"/>
    </source>
</evidence>
<dbReference type="GO" id="GO:0042278">
    <property type="term" value="P:purine nucleoside metabolic process"/>
    <property type="evidence" value="ECO:0007669"/>
    <property type="project" value="UniProtKB-UniRule"/>
</dbReference>
<evidence type="ECO:0000313" key="6">
    <source>
        <dbReference type="EMBL" id="TQQ85230.1"/>
    </source>
</evidence>
<evidence type="ECO:0000256" key="2">
    <source>
        <dbReference type="ARBA" id="ARBA00022679"/>
    </source>
</evidence>
<dbReference type="AlphaFoldDB" id="A0A544QX09"/>
<dbReference type="NCBIfam" id="TIGR00107">
    <property type="entry name" value="deoD"/>
    <property type="match status" value="1"/>
</dbReference>
<dbReference type="InterPro" id="IPR035994">
    <property type="entry name" value="Nucleoside_phosphorylase_sf"/>
</dbReference>
<evidence type="ECO:0000259" key="5">
    <source>
        <dbReference type="Pfam" id="PF01048"/>
    </source>
</evidence>
<dbReference type="RefSeq" id="WP_142535287.1">
    <property type="nucleotide sequence ID" value="NZ_SGJB01000003.1"/>
</dbReference>
<evidence type="ECO:0000313" key="7">
    <source>
        <dbReference type="Proteomes" id="UP000317863"/>
    </source>
</evidence>
<dbReference type="GO" id="GO:0006218">
    <property type="term" value="P:uridine catabolic process"/>
    <property type="evidence" value="ECO:0007669"/>
    <property type="project" value="TreeGrafter"/>
</dbReference>
<dbReference type="GO" id="GO:0004850">
    <property type="term" value="F:uridine phosphorylase activity"/>
    <property type="evidence" value="ECO:0007669"/>
    <property type="project" value="UniProtKB-EC"/>
</dbReference>
<dbReference type="OrthoDB" id="9782889at2"/>